<dbReference type="EnsemblProtists" id="Phyra82707">
    <property type="protein sequence ID" value="Phyra82707"/>
    <property type="gene ID" value="Phyra82707"/>
</dbReference>
<keyword evidence="1" id="KW-0175">Coiled coil</keyword>
<reference evidence="2" key="2">
    <citation type="submission" date="2015-06" db="UniProtKB">
        <authorList>
            <consortium name="EnsemblProtists"/>
        </authorList>
    </citation>
    <scope>IDENTIFICATION</scope>
    <source>
        <strain evidence="2">Pr102</strain>
    </source>
</reference>
<dbReference type="InParanoid" id="H3GYE3"/>
<proteinExistence type="predicted"/>
<dbReference type="Proteomes" id="UP000005238">
    <property type="component" value="Unassembled WGS sequence"/>
</dbReference>
<organism evidence="2 3">
    <name type="scientific">Phytophthora ramorum</name>
    <name type="common">Sudden oak death agent</name>
    <dbReference type="NCBI Taxonomy" id="164328"/>
    <lineage>
        <taxon>Eukaryota</taxon>
        <taxon>Sar</taxon>
        <taxon>Stramenopiles</taxon>
        <taxon>Oomycota</taxon>
        <taxon>Peronosporomycetes</taxon>
        <taxon>Peronosporales</taxon>
        <taxon>Peronosporaceae</taxon>
        <taxon>Phytophthora</taxon>
    </lineage>
</organism>
<dbReference type="STRING" id="164328.H3GYE3"/>
<dbReference type="AlphaFoldDB" id="H3GYE3"/>
<keyword evidence="3" id="KW-1185">Reference proteome</keyword>
<protein>
    <submittedName>
        <fullName evidence="2">Uncharacterized protein</fullName>
    </submittedName>
</protein>
<dbReference type="VEuPathDB" id="FungiDB:KRP22_10022"/>
<dbReference type="HOGENOM" id="CLU_031343_0_0_1"/>
<name>H3GYE3_PHYRM</name>
<dbReference type="eggNOG" id="ENOG502S4PQ">
    <property type="taxonomic scope" value="Eukaryota"/>
</dbReference>
<accession>H3GYE3</accession>
<feature type="coiled-coil region" evidence="1">
    <location>
        <begin position="269"/>
        <end position="326"/>
    </location>
</feature>
<dbReference type="OMA" id="HTKEYAR"/>
<reference evidence="3" key="1">
    <citation type="journal article" date="2006" name="Science">
        <title>Phytophthora genome sequences uncover evolutionary origins and mechanisms of pathogenesis.</title>
        <authorList>
            <person name="Tyler B.M."/>
            <person name="Tripathy S."/>
            <person name="Zhang X."/>
            <person name="Dehal P."/>
            <person name="Jiang R.H."/>
            <person name="Aerts A."/>
            <person name="Arredondo F.D."/>
            <person name="Baxter L."/>
            <person name="Bensasson D."/>
            <person name="Beynon J.L."/>
            <person name="Chapman J."/>
            <person name="Damasceno C.M."/>
            <person name="Dorrance A.E."/>
            <person name="Dou D."/>
            <person name="Dickerman A.W."/>
            <person name="Dubchak I.L."/>
            <person name="Garbelotto M."/>
            <person name="Gijzen M."/>
            <person name="Gordon S.G."/>
            <person name="Govers F."/>
            <person name="Grunwald N.J."/>
            <person name="Huang W."/>
            <person name="Ivors K.L."/>
            <person name="Jones R.W."/>
            <person name="Kamoun S."/>
            <person name="Krampis K."/>
            <person name="Lamour K.H."/>
            <person name="Lee M.K."/>
            <person name="McDonald W.H."/>
            <person name="Medina M."/>
            <person name="Meijer H.J."/>
            <person name="Nordberg E.K."/>
            <person name="Maclean D.J."/>
            <person name="Ospina-Giraldo M.D."/>
            <person name="Morris P.F."/>
            <person name="Phuntumart V."/>
            <person name="Putnam N.H."/>
            <person name="Rash S."/>
            <person name="Rose J.K."/>
            <person name="Sakihama Y."/>
            <person name="Salamov A.A."/>
            <person name="Savidor A."/>
            <person name="Scheuring C.F."/>
            <person name="Smith B.M."/>
            <person name="Sobral B.W."/>
            <person name="Terry A."/>
            <person name="Torto-Alalibo T.A."/>
            <person name="Win J."/>
            <person name="Xu Z."/>
            <person name="Zhang H."/>
            <person name="Grigoriev I.V."/>
            <person name="Rokhsar D.S."/>
            <person name="Boore J.L."/>
        </authorList>
    </citation>
    <scope>NUCLEOTIDE SEQUENCE [LARGE SCALE GENOMIC DNA]</scope>
    <source>
        <strain evidence="3">Pr102</strain>
    </source>
</reference>
<dbReference type="EMBL" id="DS566073">
    <property type="status" value="NOT_ANNOTATED_CDS"/>
    <property type="molecule type" value="Genomic_DNA"/>
</dbReference>
<evidence type="ECO:0000313" key="2">
    <source>
        <dbReference type="EnsemblProtists" id="Phyra82707"/>
    </source>
</evidence>
<evidence type="ECO:0000313" key="3">
    <source>
        <dbReference type="Proteomes" id="UP000005238"/>
    </source>
</evidence>
<evidence type="ECO:0000256" key="1">
    <source>
        <dbReference type="SAM" id="Coils"/>
    </source>
</evidence>
<dbReference type="VEuPathDB" id="FungiDB:KRP23_8350"/>
<sequence length="446" mass="49834">MAIADSRYLWTEVERLKSQVQELRASSRIAQEERARTAELLAAFVTRAQLDAALSTKVSLAHVDAQMDTMRSEVARNLEQKADLSLVALLQSTKLDVSVFDANAWDLHKLRVAMEQHVRDLFATFAGLVEQQVSSKLAIEDFNRVFNPEATGQKASLEAAALRVAKMTDQLESVSSYMNGDRQRQRQVAELNVSMLDLTRKQAATRNSIVQLESAEQIATAQLRGLDEQTTQAMANLQSLTETLSGLQAQTQTDKSAQDARQARLAHNVKQLEEHHQHLSQTLNELEQFAHAGLVDSIDTKLKINNDKLRSQLNEATTMHRQHAQQVSQRVTKTNDLLLHHKDHLAQLDACMRKMAGLLKDTQGELNNVKGPLATLATNLHEENVAILQEIERSQNGTRNIILDYQGLLQREKSSQWLNKSQTKAANAAWYKIGSPAYFKCASSGV</sequence>